<dbReference type="PANTHER" id="PTHR12526:SF629">
    <property type="entry name" value="TEICHURONIC ACID BIOSYNTHESIS GLYCOSYLTRANSFERASE TUAH-RELATED"/>
    <property type="match status" value="1"/>
</dbReference>
<dbReference type="EMBL" id="VBSX01000053">
    <property type="protein sequence ID" value="TLQ15782.1"/>
    <property type="molecule type" value="Genomic_DNA"/>
</dbReference>
<dbReference type="RefSeq" id="WP_138468134.1">
    <property type="nucleotide sequence ID" value="NZ_VBSX01000053.1"/>
</dbReference>
<dbReference type="SUPFAM" id="SSF53756">
    <property type="entry name" value="UDP-Glycosyltransferase/glycogen phosphorylase"/>
    <property type="match status" value="1"/>
</dbReference>
<keyword evidence="1" id="KW-0328">Glycosyltransferase</keyword>
<protein>
    <submittedName>
        <fullName evidence="4">Glycosyltransferase</fullName>
    </submittedName>
</protein>
<dbReference type="PANTHER" id="PTHR12526">
    <property type="entry name" value="GLYCOSYLTRANSFERASE"/>
    <property type="match status" value="1"/>
</dbReference>
<dbReference type="AlphaFoldDB" id="A0A5R9CKB0"/>
<evidence type="ECO:0000259" key="3">
    <source>
        <dbReference type="Pfam" id="PF00534"/>
    </source>
</evidence>
<evidence type="ECO:0000256" key="1">
    <source>
        <dbReference type="ARBA" id="ARBA00022676"/>
    </source>
</evidence>
<sequence>MYYFVNEYLYDKNSGIEHAEFKRLQLFKHLHVPAKLVTREYNPMLHRIITKFGLESDDVVNMFDFFQGAVELDTDQAKIQRAAINFRYEIEPDPTISKVYRGDLLNNRVLFIAGTYGQLNVVESFDRYQNLIRAEQWDWRGFKSCIKYYDADRKVIREEYLNPEGTVVIEAAYGSDGIAQSDMTYIRLVNYQGEDYYFYNIEELFDFFLSELDKQQTPGENAYIADRPLTTYKPVMNIPGTSRKFIYLPMVQTEAEANDKNRSYILATGKLNPIYEYAFAKKNIDKLSGIIVATKAQQADIADRVEKIIHADVPVIAIPAATVPGPQTTPTSKKDQIIFVGRLGNGKGIVRLIDMFQQIHNKLTTLKLLIYGYGEAEASARQEAKNLGIEDVVDFKDYQVDLKSAYAESKLFVTTTETDVEPLAMTEAASFGLPMAAFDIPYGPREVIHDGWNGLLFRDGELKEMAEGIVALLKDPQRLEEYGTNAKKTAEQFSDAEIGKLWQEKIITDGVRK</sequence>
<accession>A0A5R9CKB0</accession>
<evidence type="ECO:0000313" key="4">
    <source>
        <dbReference type="EMBL" id="TLQ15782.1"/>
    </source>
</evidence>
<evidence type="ECO:0000313" key="5">
    <source>
        <dbReference type="Proteomes" id="UP000305100"/>
    </source>
</evidence>
<name>A0A5R9CKB0_9LACO</name>
<dbReference type="Gene3D" id="3.40.50.2000">
    <property type="entry name" value="Glycogen Phosphorylase B"/>
    <property type="match status" value="3"/>
</dbReference>
<reference evidence="4 5" key="1">
    <citation type="submission" date="2019-05" db="EMBL/GenBank/DDBJ databases">
        <title>The metagenome of a microbial culture collection derived from dairy environment covers the genomic content of the human microbiome.</title>
        <authorList>
            <person name="Roder T."/>
            <person name="Wuthrich D."/>
            <person name="Sattari Z."/>
            <person name="Von Ah U."/>
            <person name="Bar C."/>
            <person name="Ronchi F."/>
            <person name="Macpherson A.J."/>
            <person name="Ganal-Vonarburg S.C."/>
            <person name="Bruggmann R."/>
            <person name="Vergeres G."/>
        </authorList>
    </citation>
    <scope>NUCLEOTIDE SEQUENCE [LARGE SCALE GENOMIC DNA]</scope>
    <source>
        <strain evidence="4 5">FAM 1079</strain>
    </source>
</reference>
<dbReference type="OrthoDB" id="570545at2"/>
<evidence type="ECO:0000256" key="2">
    <source>
        <dbReference type="ARBA" id="ARBA00022679"/>
    </source>
</evidence>
<gene>
    <name evidence="4" type="ORF">FEZ41_13650</name>
</gene>
<dbReference type="InterPro" id="IPR001296">
    <property type="entry name" value="Glyco_trans_1"/>
</dbReference>
<dbReference type="Proteomes" id="UP000305100">
    <property type="component" value="Unassembled WGS sequence"/>
</dbReference>
<organism evidence="4 5">
    <name type="scientific">Lentilactobacillus parafarraginis</name>
    <dbReference type="NCBI Taxonomy" id="390842"/>
    <lineage>
        <taxon>Bacteria</taxon>
        <taxon>Bacillati</taxon>
        <taxon>Bacillota</taxon>
        <taxon>Bacilli</taxon>
        <taxon>Lactobacillales</taxon>
        <taxon>Lactobacillaceae</taxon>
        <taxon>Lentilactobacillus</taxon>
    </lineage>
</organism>
<proteinExistence type="predicted"/>
<feature type="domain" description="Glycosyl transferase family 1" evidence="3">
    <location>
        <begin position="331"/>
        <end position="488"/>
    </location>
</feature>
<keyword evidence="2 4" id="KW-0808">Transferase</keyword>
<dbReference type="Pfam" id="PF00534">
    <property type="entry name" value="Glycos_transf_1"/>
    <property type="match status" value="1"/>
</dbReference>
<comment type="caution">
    <text evidence="4">The sequence shown here is derived from an EMBL/GenBank/DDBJ whole genome shotgun (WGS) entry which is preliminary data.</text>
</comment>
<dbReference type="GO" id="GO:0016757">
    <property type="term" value="F:glycosyltransferase activity"/>
    <property type="evidence" value="ECO:0007669"/>
    <property type="project" value="UniProtKB-KW"/>
</dbReference>